<dbReference type="GO" id="GO:0008757">
    <property type="term" value="F:S-adenosylmethionine-dependent methyltransferase activity"/>
    <property type="evidence" value="ECO:0007669"/>
    <property type="project" value="InterPro"/>
</dbReference>
<organism evidence="3 4">
    <name type="scientific">Eiseniibacteriota bacterium</name>
    <dbReference type="NCBI Taxonomy" id="2212470"/>
    <lineage>
        <taxon>Bacteria</taxon>
        <taxon>Candidatus Eiseniibacteriota</taxon>
    </lineage>
</organism>
<dbReference type="PANTHER" id="PTHR44068:SF11">
    <property type="entry name" value="GERANYL DIPHOSPHATE 2-C-METHYLTRANSFERASE"/>
    <property type="match status" value="1"/>
</dbReference>
<comment type="caution">
    <text evidence="3">The sequence shown here is derived from an EMBL/GenBank/DDBJ whole genome shotgun (WGS) entry which is preliminary data.</text>
</comment>
<name>A0A956NI66_UNCEI</name>
<dbReference type="InterPro" id="IPR013216">
    <property type="entry name" value="Methyltransf_11"/>
</dbReference>
<sequence length="271" mass="30331">MDPIHVSVQEMYAGTQDEYESFLAELDRSLSPRPPDMLYGKFAALDPGPDTLVLDAGCRHAVQACELHGRFGCRVVGVDLVEDNLREARRNIAERGMGDAVEVSRADLHDLMFPDATFDLFWCRDVLSHMEDLPRALASIARVLKPGGRGVIYAMFGTNLLTEEEAAVLWPPVATVPRNMDRAFFESALESAGLSVMEADELGSEWREHGEEHESRITSKQLLRIARLRRNRDAFVARYGEKNVASELANCHWGVYQILGKLSPVVYTLAR</sequence>
<reference evidence="3" key="1">
    <citation type="submission" date="2020-04" db="EMBL/GenBank/DDBJ databases">
        <authorList>
            <person name="Zhang T."/>
        </authorList>
    </citation>
    <scope>NUCLEOTIDE SEQUENCE</scope>
    <source>
        <strain evidence="3">HKST-UBA02</strain>
    </source>
</reference>
<dbReference type="InterPro" id="IPR029063">
    <property type="entry name" value="SAM-dependent_MTases_sf"/>
</dbReference>
<dbReference type="InterPro" id="IPR050447">
    <property type="entry name" value="Erg6_SMT_methyltransf"/>
</dbReference>
<dbReference type="PANTHER" id="PTHR44068">
    <property type="entry name" value="ZGC:194242"/>
    <property type="match status" value="1"/>
</dbReference>
<accession>A0A956NI66</accession>
<dbReference type="SUPFAM" id="SSF53335">
    <property type="entry name" value="S-adenosyl-L-methionine-dependent methyltransferases"/>
    <property type="match status" value="1"/>
</dbReference>
<keyword evidence="3" id="KW-0489">Methyltransferase</keyword>
<evidence type="ECO:0000256" key="1">
    <source>
        <dbReference type="ARBA" id="ARBA00022679"/>
    </source>
</evidence>
<evidence type="ECO:0000313" key="4">
    <source>
        <dbReference type="Proteomes" id="UP000739538"/>
    </source>
</evidence>
<dbReference type="Pfam" id="PF08241">
    <property type="entry name" value="Methyltransf_11"/>
    <property type="match status" value="1"/>
</dbReference>
<dbReference type="CDD" id="cd02440">
    <property type="entry name" value="AdoMet_MTases"/>
    <property type="match status" value="1"/>
</dbReference>
<dbReference type="Gene3D" id="3.40.50.150">
    <property type="entry name" value="Vaccinia Virus protein VP39"/>
    <property type="match status" value="1"/>
</dbReference>
<reference evidence="3" key="2">
    <citation type="journal article" date="2021" name="Microbiome">
        <title>Successional dynamics and alternative stable states in a saline activated sludge microbial community over 9 years.</title>
        <authorList>
            <person name="Wang Y."/>
            <person name="Ye J."/>
            <person name="Ju F."/>
            <person name="Liu L."/>
            <person name="Boyd J.A."/>
            <person name="Deng Y."/>
            <person name="Parks D.H."/>
            <person name="Jiang X."/>
            <person name="Yin X."/>
            <person name="Woodcroft B.J."/>
            <person name="Tyson G.W."/>
            <person name="Hugenholtz P."/>
            <person name="Polz M.F."/>
            <person name="Zhang T."/>
        </authorList>
    </citation>
    <scope>NUCLEOTIDE SEQUENCE</scope>
    <source>
        <strain evidence="3">HKST-UBA02</strain>
    </source>
</reference>
<evidence type="ECO:0000313" key="3">
    <source>
        <dbReference type="EMBL" id="MCA9759147.1"/>
    </source>
</evidence>
<dbReference type="EMBL" id="JAGQHS010000272">
    <property type="protein sequence ID" value="MCA9759147.1"/>
    <property type="molecule type" value="Genomic_DNA"/>
</dbReference>
<dbReference type="AlphaFoldDB" id="A0A956NI66"/>
<dbReference type="Proteomes" id="UP000739538">
    <property type="component" value="Unassembled WGS sequence"/>
</dbReference>
<evidence type="ECO:0000259" key="2">
    <source>
        <dbReference type="Pfam" id="PF08241"/>
    </source>
</evidence>
<gene>
    <name evidence="3" type="ORF">KDA27_25360</name>
</gene>
<protein>
    <submittedName>
        <fullName evidence="3">Methyltransferase domain-containing protein</fullName>
    </submittedName>
</protein>
<proteinExistence type="predicted"/>
<keyword evidence="1" id="KW-0808">Transferase</keyword>
<feature type="domain" description="Methyltransferase type 11" evidence="2">
    <location>
        <begin position="54"/>
        <end position="151"/>
    </location>
</feature>
<dbReference type="GO" id="GO:0032259">
    <property type="term" value="P:methylation"/>
    <property type="evidence" value="ECO:0007669"/>
    <property type="project" value="UniProtKB-KW"/>
</dbReference>